<proteinExistence type="predicted"/>
<accession>A0AAN6VWL5</accession>
<name>A0AAN6VWL5_9PEZI</name>
<dbReference type="PANTHER" id="PTHR33112">
    <property type="entry name" value="DOMAIN PROTEIN, PUTATIVE-RELATED"/>
    <property type="match status" value="1"/>
</dbReference>
<organism evidence="2 3">
    <name type="scientific">Triangularia setosa</name>
    <dbReference type="NCBI Taxonomy" id="2587417"/>
    <lineage>
        <taxon>Eukaryota</taxon>
        <taxon>Fungi</taxon>
        <taxon>Dikarya</taxon>
        <taxon>Ascomycota</taxon>
        <taxon>Pezizomycotina</taxon>
        <taxon>Sordariomycetes</taxon>
        <taxon>Sordariomycetidae</taxon>
        <taxon>Sordariales</taxon>
        <taxon>Podosporaceae</taxon>
        <taxon>Triangularia</taxon>
    </lineage>
</organism>
<dbReference type="PANTHER" id="PTHR33112:SF16">
    <property type="entry name" value="HETEROKARYON INCOMPATIBILITY DOMAIN-CONTAINING PROTEIN"/>
    <property type="match status" value="1"/>
</dbReference>
<sequence length="644" mass="73520">MPTRCQPCTKLSIRHLFELAKELLTYYKHHGSFSDLEQSAANGCDMCELIIEAFKLCPADRGEKEMENYYANGCEIHKSMYAAARSLEKSEVRMAFDSSYAYAFTDEGLKLTSRGTGVSNQSPILDILSVQYDSDTSDDEGQEYEYDLPVVPLRLVVPRDQPVLLETIRIGTFQVDSNPRSQENFDISRSWLEECQRRHECSQENEVPSLPTRVIDVGTADTKFSTLRVMHSCKARGQYVALNAITITRELGIQYLWIDSLCIIQDSRDDWEIESKRMAQVYGSATVTISALVSKGSAEGILSTTPNLRPTPRPTPVLLQVTSEQVEWRHLDEEENLKGLDIWCPLNSRGWTFQEFLLSERQLLYGTQHIYWRCPAGQKSAEAGCLLNGTKMADTIFPTISVALNEVVRPSLLHDYYSAVETYSTRRLTFGSDKLPAFNDIRIDSCPHHVPYRSLSWSRAITDRIVRWSEFKTEYGAGPLDMKVIEANTIPKSSRNPFGELICSNQILCENQFEEANDDPTIGEGWFDELYDDKAKKEQIYPMTRLIPTHTPNSLDRDTSLEFDRIAYKRRDYLALLIRISTVKNPFQEDGSIVYDSDAKALCLAVRRVEGRAEDVYERVGVLEIRKWDIGWIQDWGLRTITLI</sequence>
<feature type="domain" description="Heterokaryon incompatibility" evidence="1">
    <location>
        <begin position="243"/>
        <end position="355"/>
    </location>
</feature>
<keyword evidence="3" id="KW-1185">Reference proteome</keyword>
<gene>
    <name evidence="2" type="ORF">QBC36DRAFT_350628</name>
</gene>
<evidence type="ECO:0000259" key="1">
    <source>
        <dbReference type="Pfam" id="PF06985"/>
    </source>
</evidence>
<protein>
    <submittedName>
        <fullName evidence="2">Heterokaryon incompatibility protein-domain-containing protein</fullName>
    </submittedName>
</protein>
<reference evidence="2" key="1">
    <citation type="journal article" date="2023" name="Mol. Phylogenet. Evol.">
        <title>Genome-scale phylogeny and comparative genomics of the fungal order Sordariales.</title>
        <authorList>
            <person name="Hensen N."/>
            <person name="Bonometti L."/>
            <person name="Westerberg I."/>
            <person name="Brannstrom I.O."/>
            <person name="Guillou S."/>
            <person name="Cros-Aarteil S."/>
            <person name="Calhoun S."/>
            <person name="Haridas S."/>
            <person name="Kuo A."/>
            <person name="Mondo S."/>
            <person name="Pangilinan J."/>
            <person name="Riley R."/>
            <person name="LaButti K."/>
            <person name="Andreopoulos B."/>
            <person name="Lipzen A."/>
            <person name="Chen C."/>
            <person name="Yan M."/>
            <person name="Daum C."/>
            <person name="Ng V."/>
            <person name="Clum A."/>
            <person name="Steindorff A."/>
            <person name="Ohm R.A."/>
            <person name="Martin F."/>
            <person name="Silar P."/>
            <person name="Natvig D.O."/>
            <person name="Lalanne C."/>
            <person name="Gautier V."/>
            <person name="Ament-Velasquez S.L."/>
            <person name="Kruys A."/>
            <person name="Hutchinson M.I."/>
            <person name="Powell A.J."/>
            <person name="Barry K."/>
            <person name="Miller A.N."/>
            <person name="Grigoriev I.V."/>
            <person name="Debuchy R."/>
            <person name="Gladieux P."/>
            <person name="Hiltunen Thoren M."/>
            <person name="Johannesson H."/>
        </authorList>
    </citation>
    <scope>NUCLEOTIDE SEQUENCE</scope>
    <source>
        <strain evidence="2">CBS 892.96</strain>
    </source>
</reference>
<dbReference type="Proteomes" id="UP001302321">
    <property type="component" value="Unassembled WGS sequence"/>
</dbReference>
<dbReference type="AlphaFoldDB" id="A0AAN6VWL5"/>
<dbReference type="Pfam" id="PF06985">
    <property type="entry name" value="HET"/>
    <property type="match status" value="1"/>
</dbReference>
<reference evidence="2" key="2">
    <citation type="submission" date="2023-05" db="EMBL/GenBank/DDBJ databases">
        <authorList>
            <consortium name="Lawrence Berkeley National Laboratory"/>
            <person name="Steindorff A."/>
            <person name="Hensen N."/>
            <person name="Bonometti L."/>
            <person name="Westerberg I."/>
            <person name="Brannstrom I.O."/>
            <person name="Guillou S."/>
            <person name="Cros-Aarteil S."/>
            <person name="Calhoun S."/>
            <person name="Haridas S."/>
            <person name="Kuo A."/>
            <person name="Mondo S."/>
            <person name="Pangilinan J."/>
            <person name="Riley R."/>
            <person name="Labutti K."/>
            <person name="Andreopoulos B."/>
            <person name="Lipzen A."/>
            <person name="Chen C."/>
            <person name="Yanf M."/>
            <person name="Daum C."/>
            <person name="Ng V."/>
            <person name="Clum A."/>
            <person name="Ohm R."/>
            <person name="Martin F."/>
            <person name="Silar P."/>
            <person name="Natvig D."/>
            <person name="Lalanne C."/>
            <person name="Gautier V."/>
            <person name="Ament-Velasquez S.L."/>
            <person name="Kruys A."/>
            <person name="Hutchinson M.I."/>
            <person name="Powell A.J."/>
            <person name="Barry K."/>
            <person name="Miller A.N."/>
            <person name="Grigoriev I.V."/>
            <person name="Debuchy R."/>
            <person name="Gladieux P."/>
            <person name="Thoren M.H."/>
            <person name="Johannesson H."/>
        </authorList>
    </citation>
    <scope>NUCLEOTIDE SEQUENCE</scope>
    <source>
        <strain evidence="2">CBS 892.96</strain>
    </source>
</reference>
<comment type="caution">
    <text evidence="2">The sequence shown here is derived from an EMBL/GenBank/DDBJ whole genome shotgun (WGS) entry which is preliminary data.</text>
</comment>
<evidence type="ECO:0000313" key="2">
    <source>
        <dbReference type="EMBL" id="KAK4171048.1"/>
    </source>
</evidence>
<evidence type="ECO:0000313" key="3">
    <source>
        <dbReference type="Proteomes" id="UP001302321"/>
    </source>
</evidence>
<dbReference type="EMBL" id="MU866657">
    <property type="protein sequence ID" value="KAK4171048.1"/>
    <property type="molecule type" value="Genomic_DNA"/>
</dbReference>
<dbReference type="InterPro" id="IPR010730">
    <property type="entry name" value="HET"/>
</dbReference>